<dbReference type="EMBL" id="AJWJ01000592">
    <property type="protein sequence ID" value="KAF2069805.1"/>
    <property type="molecule type" value="Genomic_DNA"/>
</dbReference>
<dbReference type="PANTHER" id="PTHR38082">
    <property type="entry name" value="ENDOTOXIN_N DOMAIN-CONTAINING PROTEIN"/>
    <property type="match status" value="1"/>
</dbReference>
<keyword evidence="2" id="KW-1185">Reference proteome</keyword>
<organism evidence="1 2">
    <name type="scientific">Polysphondylium violaceum</name>
    <dbReference type="NCBI Taxonomy" id="133409"/>
    <lineage>
        <taxon>Eukaryota</taxon>
        <taxon>Amoebozoa</taxon>
        <taxon>Evosea</taxon>
        <taxon>Eumycetozoa</taxon>
        <taxon>Dictyostelia</taxon>
        <taxon>Dictyosteliales</taxon>
        <taxon>Dictyosteliaceae</taxon>
        <taxon>Polysphondylium</taxon>
    </lineage>
</organism>
<dbReference type="AlphaFoldDB" id="A0A8J4PKX7"/>
<name>A0A8J4PKX7_9MYCE</name>
<evidence type="ECO:0000313" key="2">
    <source>
        <dbReference type="Proteomes" id="UP000695562"/>
    </source>
</evidence>
<protein>
    <submittedName>
        <fullName evidence="1">Uncharacterized protein</fullName>
    </submittedName>
</protein>
<comment type="caution">
    <text evidence="1">The sequence shown here is derived from an EMBL/GenBank/DDBJ whole genome shotgun (WGS) entry which is preliminary data.</text>
</comment>
<dbReference type="PANTHER" id="PTHR38082:SF2">
    <property type="entry name" value="PESTICIDAL CRYSTAL PROTEIN N-TERMINAL DOMAIN-CONTAINING PROTEIN"/>
    <property type="match status" value="1"/>
</dbReference>
<dbReference type="Proteomes" id="UP000695562">
    <property type="component" value="Unassembled WGS sequence"/>
</dbReference>
<evidence type="ECO:0000313" key="1">
    <source>
        <dbReference type="EMBL" id="KAF2069805.1"/>
    </source>
</evidence>
<proteinExistence type="predicted"/>
<gene>
    <name evidence="1" type="ORF">CYY_008874</name>
</gene>
<reference evidence="1" key="1">
    <citation type="submission" date="2020-01" db="EMBL/GenBank/DDBJ databases">
        <title>Development of genomics and gene disruption for Polysphondylium violaceum indicates a role for the polyketide synthase stlB in stalk morphogenesis.</title>
        <authorList>
            <person name="Narita B."/>
            <person name="Kawabe Y."/>
            <person name="Kin K."/>
            <person name="Saito T."/>
            <person name="Gibbs R."/>
            <person name="Kuspa A."/>
            <person name="Muzny D."/>
            <person name="Queller D."/>
            <person name="Richards S."/>
            <person name="Strassman J."/>
            <person name="Sucgang R."/>
            <person name="Worley K."/>
            <person name="Schaap P."/>
        </authorList>
    </citation>
    <scope>NUCLEOTIDE SEQUENCE</scope>
    <source>
        <strain evidence="1">QSvi11</strain>
    </source>
</reference>
<sequence length="303" mass="34606">MQTILLQCVSTIQLCSFWYQIDLDKYYILGVKKEKEGDVEVKSIKQEYHDLLVECLKNITPAVHKNLVDEKPELNKYYNNNASKMFNTNPWIYPIPLVIAPLNVPRVATDFHLVSSTPTINIPLERKTPFIYRIDGANMLPEQRIEATSGYRLIPEIDPLTKCKGTLIHHYNSINISLPERNNVTIRIFGIYPKSISKLSFVKDKTLQEQECVEESMFCLPPSFKSNSKSFKACKFDKMLIGRFAEEFYLGPNGAISGFTYLKPYMNVNTISFNVCQVSKGPDHASKRGCIKFIELIISDVSA</sequence>
<dbReference type="OrthoDB" id="22869at2759"/>
<accession>A0A8J4PKX7</accession>